<evidence type="ECO:0000313" key="1">
    <source>
        <dbReference type="EMBL" id="GAA3941825.1"/>
    </source>
</evidence>
<keyword evidence="2" id="KW-1185">Reference proteome</keyword>
<protein>
    <submittedName>
        <fullName evidence="1">Uncharacterized protein</fullName>
    </submittedName>
</protein>
<reference evidence="2" key="1">
    <citation type="journal article" date="2019" name="Int. J. Syst. Evol. Microbiol.">
        <title>The Global Catalogue of Microorganisms (GCM) 10K type strain sequencing project: providing services to taxonomists for standard genome sequencing and annotation.</title>
        <authorList>
            <consortium name="The Broad Institute Genomics Platform"/>
            <consortium name="The Broad Institute Genome Sequencing Center for Infectious Disease"/>
            <person name="Wu L."/>
            <person name="Ma J."/>
        </authorList>
    </citation>
    <scope>NUCLEOTIDE SEQUENCE [LARGE SCALE GENOMIC DNA]</scope>
    <source>
        <strain evidence="2">JCM 17024</strain>
    </source>
</reference>
<gene>
    <name evidence="1" type="ORF">GCM10022383_19540</name>
</gene>
<accession>A0ABP7NCS6</accession>
<proteinExistence type="predicted"/>
<organism evidence="1 2">
    <name type="scientific">Microbacterium soli</name>
    <dbReference type="NCBI Taxonomy" id="446075"/>
    <lineage>
        <taxon>Bacteria</taxon>
        <taxon>Bacillati</taxon>
        <taxon>Actinomycetota</taxon>
        <taxon>Actinomycetes</taxon>
        <taxon>Micrococcales</taxon>
        <taxon>Microbacteriaceae</taxon>
        <taxon>Microbacterium</taxon>
    </lineage>
</organism>
<dbReference type="Proteomes" id="UP001501591">
    <property type="component" value="Unassembled WGS sequence"/>
</dbReference>
<sequence length="65" mass="7006">MQPEAPSTIVVPSATAAVRRAAMDAAEREFTEPPGMQRVDPSILVGRRPVSETFREGPEACGRKP</sequence>
<evidence type="ECO:0000313" key="2">
    <source>
        <dbReference type="Proteomes" id="UP001501591"/>
    </source>
</evidence>
<name>A0ABP7NCS6_9MICO</name>
<dbReference type="EMBL" id="BAABCP010000001">
    <property type="protein sequence ID" value="GAA3941825.1"/>
    <property type="molecule type" value="Genomic_DNA"/>
</dbReference>
<comment type="caution">
    <text evidence="1">The sequence shown here is derived from an EMBL/GenBank/DDBJ whole genome shotgun (WGS) entry which is preliminary data.</text>
</comment>